<protein>
    <recommendedName>
        <fullName evidence="3">FAD synthase</fullName>
        <ecNumber evidence="3">2.7.7.2</ecNumber>
    </recommendedName>
</protein>
<comment type="pathway">
    <text evidence="1">Cofactor biosynthesis; FAD biosynthesis; FAD from FMN: step 1/1.</text>
</comment>
<comment type="catalytic activity">
    <reaction evidence="11">
        <text>FMN + ATP + H(+) = FAD + diphosphate</text>
        <dbReference type="Rhea" id="RHEA:17237"/>
        <dbReference type="ChEBI" id="CHEBI:15378"/>
        <dbReference type="ChEBI" id="CHEBI:30616"/>
        <dbReference type="ChEBI" id="CHEBI:33019"/>
        <dbReference type="ChEBI" id="CHEBI:57692"/>
        <dbReference type="ChEBI" id="CHEBI:58210"/>
        <dbReference type="EC" id="2.7.7.2"/>
    </reaction>
</comment>
<dbReference type="InterPro" id="IPR015864">
    <property type="entry name" value="FAD_synthase"/>
</dbReference>
<evidence type="ECO:0000256" key="11">
    <source>
        <dbReference type="ARBA" id="ARBA00049494"/>
    </source>
</evidence>
<evidence type="ECO:0000256" key="2">
    <source>
        <dbReference type="ARBA" id="ARBA00010214"/>
    </source>
</evidence>
<evidence type="ECO:0000256" key="9">
    <source>
        <dbReference type="ARBA" id="ARBA00022827"/>
    </source>
</evidence>
<keyword evidence="7" id="KW-0548">Nucleotidyltransferase</keyword>
<evidence type="ECO:0000256" key="8">
    <source>
        <dbReference type="ARBA" id="ARBA00022741"/>
    </source>
</evidence>
<organism evidence="13 14">
    <name type="scientific">Caryophanon latum</name>
    <dbReference type="NCBI Taxonomy" id="33977"/>
    <lineage>
        <taxon>Bacteria</taxon>
        <taxon>Bacillati</taxon>
        <taxon>Bacillota</taxon>
        <taxon>Bacilli</taxon>
        <taxon>Bacillales</taxon>
        <taxon>Caryophanaceae</taxon>
        <taxon>Caryophanon</taxon>
    </lineage>
</organism>
<dbReference type="PANTHER" id="PTHR22749:SF6">
    <property type="entry name" value="RIBOFLAVIN KINASE"/>
    <property type="match status" value="1"/>
</dbReference>
<dbReference type="GO" id="GO:0009231">
    <property type="term" value="P:riboflavin biosynthetic process"/>
    <property type="evidence" value="ECO:0007669"/>
    <property type="project" value="InterPro"/>
</dbReference>
<dbReference type="EMBL" id="MATO01000079">
    <property type="protein sequence ID" value="OCS84341.1"/>
    <property type="molecule type" value="Genomic_DNA"/>
</dbReference>
<dbReference type="AlphaFoldDB" id="A0A1C0YB33"/>
<dbReference type="CDD" id="cd02064">
    <property type="entry name" value="FAD_synthetase_N"/>
    <property type="match status" value="1"/>
</dbReference>
<name>A0A1C0YB33_9BACL</name>
<evidence type="ECO:0000256" key="1">
    <source>
        <dbReference type="ARBA" id="ARBA00004726"/>
    </source>
</evidence>
<dbReference type="EC" id="2.7.7.2" evidence="3"/>
<evidence type="ECO:0000313" key="13">
    <source>
        <dbReference type="EMBL" id="OCS84341.1"/>
    </source>
</evidence>
<comment type="caution">
    <text evidence="13">The sequence shown here is derived from an EMBL/GenBank/DDBJ whole genome shotgun (WGS) entry which is preliminary data.</text>
</comment>
<dbReference type="FunFam" id="3.40.50.620:FF:000021">
    <property type="entry name" value="Riboflavin biosynthesis protein"/>
    <property type="match status" value="1"/>
</dbReference>
<feature type="domain" description="FAD synthetase" evidence="12">
    <location>
        <begin position="17"/>
        <end position="170"/>
    </location>
</feature>
<dbReference type="UniPathway" id="UPA00277">
    <property type="reaction ID" value="UER00407"/>
</dbReference>
<dbReference type="InterPro" id="IPR023468">
    <property type="entry name" value="Riboflavin_kinase"/>
</dbReference>
<keyword evidence="8" id="KW-0547">Nucleotide-binding</keyword>
<dbReference type="Pfam" id="PF06574">
    <property type="entry name" value="FAD_syn"/>
    <property type="match status" value="1"/>
</dbReference>
<proteinExistence type="inferred from homology"/>
<dbReference type="SUPFAM" id="SSF52374">
    <property type="entry name" value="Nucleotidylyl transferase"/>
    <property type="match status" value="1"/>
</dbReference>
<dbReference type="Gene3D" id="3.40.50.620">
    <property type="entry name" value="HUPs"/>
    <property type="match status" value="1"/>
</dbReference>
<reference evidence="13 14" key="1">
    <citation type="submission" date="2016-07" db="EMBL/GenBank/DDBJ databases">
        <title>Caryophanon latum genome sequencing.</title>
        <authorList>
            <person name="Verma A."/>
            <person name="Pal Y."/>
            <person name="Krishnamurthi S."/>
        </authorList>
    </citation>
    <scope>NUCLEOTIDE SEQUENCE [LARGE SCALE GENOMIC DNA]</scope>
    <source>
        <strain evidence="13 14">DSM 14151</strain>
    </source>
</reference>
<gene>
    <name evidence="13" type="ORF">A6K76_15660</name>
</gene>
<sequence>MHIQYVDACNLQQFQQDAPAVSMALGYFDGVHVGHQHVIHAAKEQANKRGVKLAVLSFFPHPKSVLQPQHEVQYLEPIHQKAAKLEKLGVDIFYVVQFTKALASLSPEAFLDGYVRGLNAVHVVCGFDYTYGHRASGTVEHLAVYAATQQIGCTIVNEHVWHAQKVSSTRIRHCLQNGNLRALPQLLGTYYTTEYCQTTGVLPYYTLPKRGHYHILLDTGDALIPCMATVRCDQHVQLHCDARDIPQRVNIQWIDSAQAMQAYA</sequence>
<keyword evidence="5" id="KW-0288">FMN</keyword>
<evidence type="ECO:0000313" key="14">
    <source>
        <dbReference type="Proteomes" id="UP000093482"/>
    </source>
</evidence>
<evidence type="ECO:0000256" key="4">
    <source>
        <dbReference type="ARBA" id="ARBA00022630"/>
    </source>
</evidence>
<keyword evidence="6" id="KW-0808">Transferase</keyword>
<dbReference type="GO" id="GO:0009398">
    <property type="term" value="P:FMN biosynthetic process"/>
    <property type="evidence" value="ECO:0007669"/>
    <property type="project" value="TreeGrafter"/>
</dbReference>
<dbReference type="GO" id="GO:0003919">
    <property type="term" value="F:FMN adenylyltransferase activity"/>
    <property type="evidence" value="ECO:0007669"/>
    <property type="project" value="UniProtKB-EC"/>
</dbReference>
<evidence type="ECO:0000256" key="10">
    <source>
        <dbReference type="ARBA" id="ARBA00022840"/>
    </source>
</evidence>
<dbReference type="InterPro" id="IPR014729">
    <property type="entry name" value="Rossmann-like_a/b/a_fold"/>
</dbReference>
<evidence type="ECO:0000256" key="7">
    <source>
        <dbReference type="ARBA" id="ARBA00022695"/>
    </source>
</evidence>
<dbReference type="PANTHER" id="PTHR22749">
    <property type="entry name" value="RIBOFLAVIN KINASE/FMN ADENYLYLTRANSFERASE"/>
    <property type="match status" value="1"/>
</dbReference>
<dbReference type="Proteomes" id="UP000093482">
    <property type="component" value="Unassembled WGS sequence"/>
</dbReference>
<accession>A0A1C0YB33</accession>
<keyword evidence="10" id="KW-0067">ATP-binding</keyword>
<dbReference type="GO" id="GO:0005524">
    <property type="term" value="F:ATP binding"/>
    <property type="evidence" value="ECO:0007669"/>
    <property type="project" value="UniProtKB-KW"/>
</dbReference>
<keyword evidence="9" id="KW-0274">FAD</keyword>
<keyword evidence="4" id="KW-0285">Flavoprotein</keyword>
<comment type="similarity">
    <text evidence="2">Belongs to the RibF family.</text>
</comment>
<evidence type="ECO:0000259" key="12">
    <source>
        <dbReference type="Pfam" id="PF06574"/>
    </source>
</evidence>
<dbReference type="GO" id="GO:0006747">
    <property type="term" value="P:FAD biosynthetic process"/>
    <property type="evidence" value="ECO:0007669"/>
    <property type="project" value="UniProtKB-UniPathway"/>
</dbReference>
<dbReference type="RefSeq" id="WP_066466525.1">
    <property type="nucleotide sequence ID" value="NZ_MATO01000079.1"/>
</dbReference>
<evidence type="ECO:0000256" key="6">
    <source>
        <dbReference type="ARBA" id="ARBA00022679"/>
    </source>
</evidence>
<dbReference type="GO" id="GO:0008531">
    <property type="term" value="F:riboflavin kinase activity"/>
    <property type="evidence" value="ECO:0007669"/>
    <property type="project" value="TreeGrafter"/>
</dbReference>
<keyword evidence="14" id="KW-1185">Reference proteome</keyword>
<evidence type="ECO:0000256" key="3">
    <source>
        <dbReference type="ARBA" id="ARBA00012393"/>
    </source>
</evidence>
<evidence type="ECO:0000256" key="5">
    <source>
        <dbReference type="ARBA" id="ARBA00022643"/>
    </source>
</evidence>